<evidence type="ECO:0000256" key="3">
    <source>
        <dbReference type="ARBA" id="ARBA00023136"/>
    </source>
</evidence>
<proteinExistence type="inferred from homology"/>
<dbReference type="InterPro" id="IPR005311">
    <property type="entry name" value="PBP_dimer"/>
</dbReference>
<feature type="domain" description="PASTA" evidence="5">
    <location>
        <begin position="595"/>
        <end position="660"/>
    </location>
</feature>
<keyword evidence="3 4" id="KW-0472">Membrane</keyword>
<feature type="transmembrane region" description="Helical" evidence="4">
    <location>
        <begin position="16"/>
        <end position="39"/>
    </location>
</feature>
<dbReference type="CDD" id="cd06575">
    <property type="entry name" value="PASTA_Pbp2x-like_2"/>
    <property type="match status" value="1"/>
</dbReference>
<evidence type="ECO:0000313" key="6">
    <source>
        <dbReference type="EMBL" id="OFI07547.1"/>
    </source>
</evidence>
<dbReference type="SUPFAM" id="SSF54184">
    <property type="entry name" value="Penicillin-binding protein 2x (pbp-2x), c-terminal domain"/>
    <property type="match status" value="2"/>
</dbReference>
<dbReference type="PANTHER" id="PTHR30627:SF1">
    <property type="entry name" value="PEPTIDOGLYCAN D,D-TRANSPEPTIDASE FTSI"/>
    <property type="match status" value="1"/>
</dbReference>
<comment type="subcellular location">
    <subcellularLocation>
        <location evidence="1">Membrane</location>
    </subcellularLocation>
</comment>
<accession>A0A1E8F1L9</accession>
<keyword evidence="4" id="KW-1133">Transmembrane helix</keyword>
<dbReference type="InterPro" id="IPR005543">
    <property type="entry name" value="PASTA_dom"/>
</dbReference>
<dbReference type="AlphaFoldDB" id="A0A1E8F1L9"/>
<dbReference type="Gene3D" id="3.40.710.10">
    <property type="entry name" value="DD-peptidase/beta-lactamase superfamily"/>
    <property type="match status" value="1"/>
</dbReference>
<sequence>MSKYEFRDKVIVKKRMLLLFCILLIMFTLLFLRMSYIMIGKSSELKNKAVAQWTSEVKISAKRGRILDRNGNELAVSANVYRIDLDLNTLRDTMKEKKLTGEEVADKIALAVNMDKNDVIKIINKKFPNGLPYGAATLKRRVEKKEADKVRDLKLRGVIVSADTKRYYPNNNFLSHVLGHTNSDGDGLTGVEFYYNKILSGKPGIRIAETDRKSKDLPYTISSYVKPEDGNDLVLTIDEMIQHFCEKSANQAMNDNGAKAVTIMVMNPNTGEILALVNKPDYNPNDPWQEGKSSEELQKMWRNRAVNDTFEPGSIFKVVTAATAMEENVVSEKDTFNCGGSITIGNRTIHCWKRTGHGLQHFPDILKNSCNVGFAELGKKIGKENLNKYIQKFGFGKKTGIDLPGEAKGIIKKTENITDIDVATISFGQANTVSSIQFMAAFNAVANGGRLIRPHVMKNVAYFDESQNKEVTTSSYKAYENKILDSNKMATLRGYLERVVSEGGGKNAFIEGYHIAGKTGTAQKAGKGGYQAGKYVSSFAGMAPANDPKITVFVSVDEPDPGNYYASQVAAPVAKQLFNDIFNYLSLKPDATAEEVAKSMLKDITIPEIRGLKKAESEKILKDLKLDFELDGEGEYVVDMNPKPGYNVKEGTKIILYTGTSSNYNKIVVVPDIKGLSPEGASKLLNSLGLKFEYSGKGMVSEQSIEPGKEVKKGTVVSAKLSEIGD</sequence>
<dbReference type="EMBL" id="LZFO01000002">
    <property type="protein sequence ID" value="OFI07547.1"/>
    <property type="molecule type" value="Genomic_DNA"/>
</dbReference>
<dbReference type="GO" id="GO:0005886">
    <property type="term" value="C:plasma membrane"/>
    <property type="evidence" value="ECO:0007669"/>
    <property type="project" value="TreeGrafter"/>
</dbReference>
<dbReference type="PROSITE" id="PS51178">
    <property type="entry name" value="PASTA"/>
    <property type="match status" value="2"/>
</dbReference>
<reference evidence="6 7" key="1">
    <citation type="submission" date="2016-06" db="EMBL/GenBank/DDBJ databases">
        <title>Genome sequence of Clostridium acetireducens DSM 10703.</title>
        <authorList>
            <person name="Poehlein A."/>
            <person name="Fluechter S."/>
            <person name="Duerre P."/>
            <person name="Daniel R."/>
        </authorList>
    </citation>
    <scope>NUCLEOTIDE SEQUENCE [LARGE SCALE GENOMIC DNA]</scope>
    <source>
        <strain evidence="6 7">DSM 10703</strain>
    </source>
</reference>
<dbReference type="InterPro" id="IPR050515">
    <property type="entry name" value="Beta-lactam/transpept"/>
</dbReference>
<dbReference type="CDD" id="cd06576">
    <property type="entry name" value="PASTA_Pbp2x-like_1"/>
    <property type="match status" value="1"/>
</dbReference>
<dbReference type="NCBIfam" id="TIGR02214">
    <property type="entry name" value="spoVD_pbp"/>
    <property type="match status" value="1"/>
</dbReference>
<dbReference type="SUPFAM" id="SSF56601">
    <property type="entry name" value="beta-lactamase/transpeptidase-like"/>
    <property type="match status" value="1"/>
</dbReference>
<protein>
    <submittedName>
        <fullName evidence="6">Stage V sporulation protein D</fullName>
    </submittedName>
</protein>
<dbReference type="PATRIC" id="fig|1121290.3.peg.154"/>
<dbReference type="Gene3D" id="3.90.1310.10">
    <property type="entry name" value="Penicillin-binding protein 2a (Domain 2)"/>
    <property type="match status" value="1"/>
</dbReference>
<dbReference type="RefSeq" id="WP_070109129.1">
    <property type="nucleotide sequence ID" value="NZ_LZFO01000002.1"/>
</dbReference>
<name>A0A1E8F1L9_9CLOT</name>
<dbReference type="InterPro" id="IPR011927">
    <property type="entry name" value="SpoVD_pbp"/>
</dbReference>
<evidence type="ECO:0000256" key="4">
    <source>
        <dbReference type="SAM" id="Phobius"/>
    </source>
</evidence>
<evidence type="ECO:0000256" key="1">
    <source>
        <dbReference type="ARBA" id="ARBA00004370"/>
    </source>
</evidence>
<dbReference type="OrthoDB" id="9804124at2"/>
<gene>
    <name evidence="6" type="primary">spoVD_1</name>
    <name evidence="6" type="ORF">CLOACE_01510</name>
</gene>
<feature type="domain" description="PASTA" evidence="5">
    <location>
        <begin position="666"/>
        <end position="723"/>
    </location>
</feature>
<dbReference type="InterPro" id="IPR036138">
    <property type="entry name" value="PBP_dimer_sf"/>
</dbReference>
<evidence type="ECO:0000259" key="5">
    <source>
        <dbReference type="PROSITE" id="PS51178"/>
    </source>
</evidence>
<dbReference type="Proteomes" id="UP000175744">
    <property type="component" value="Unassembled WGS sequence"/>
</dbReference>
<dbReference type="Pfam" id="PF03717">
    <property type="entry name" value="PBP_dimer"/>
    <property type="match status" value="1"/>
</dbReference>
<dbReference type="Gene3D" id="3.30.10.20">
    <property type="match status" value="1"/>
</dbReference>
<dbReference type="Pfam" id="PF03793">
    <property type="entry name" value="PASTA"/>
    <property type="match status" value="2"/>
</dbReference>
<dbReference type="GO" id="GO:0008658">
    <property type="term" value="F:penicillin binding"/>
    <property type="evidence" value="ECO:0007669"/>
    <property type="project" value="InterPro"/>
</dbReference>
<comment type="caution">
    <text evidence="6">The sequence shown here is derived from an EMBL/GenBank/DDBJ whole genome shotgun (WGS) entry which is preliminary data.</text>
</comment>
<keyword evidence="7" id="KW-1185">Reference proteome</keyword>
<comment type="similarity">
    <text evidence="2">Belongs to the transpeptidase family.</text>
</comment>
<dbReference type="Pfam" id="PF00905">
    <property type="entry name" value="Transpeptidase"/>
    <property type="match status" value="1"/>
</dbReference>
<evidence type="ECO:0000256" key="2">
    <source>
        <dbReference type="ARBA" id="ARBA00007171"/>
    </source>
</evidence>
<dbReference type="PANTHER" id="PTHR30627">
    <property type="entry name" value="PEPTIDOGLYCAN D,D-TRANSPEPTIDASE"/>
    <property type="match status" value="1"/>
</dbReference>
<dbReference type="SMART" id="SM00740">
    <property type="entry name" value="PASTA"/>
    <property type="match status" value="2"/>
</dbReference>
<dbReference type="SUPFAM" id="SSF56519">
    <property type="entry name" value="Penicillin binding protein dimerisation domain"/>
    <property type="match status" value="1"/>
</dbReference>
<dbReference type="InterPro" id="IPR001460">
    <property type="entry name" value="PCN-bd_Tpept"/>
</dbReference>
<organism evidence="6 7">
    <name type="scientific">Clostridium acetireducens DSM 10703</name>
    <dbReference type="NCBI Taxonomy" id="1121290"/>
    <lineage>
        <taxon>Bacteria</taxon>
        <taxon>Bacillati</taxon>
        <taxon>Bacillota</taxon>
        <taxon>Clostridia</taxon>
        <taxon>Eubacteriales</taxon>
        <taxon>Clostridiaceae</taxon>
        <taxon>Clostridium</taxon>
    </lineage>
</organism>
<dbReference type="GO" id="GO:0071555">
    <property type="term" value="P:cell wall organization"/>
    <property type="evidence" value="ECO:0007669"/>
    <property type="project" value="TreeGrafter"/>
</dbReference>
<dbReference type="Gene3D" id="3.30.450.330">
    <property type="match status" value="1"/>
</dbReference>
<dbReference type="STRING" id="1121290.CLAOCE_01510"/>
<evidence type="ECO:0000313" key="7">
    <source>
        <dbReference type="Proteomes" id="UP000175744"/>
    </source>
</evidence>
<dbReference type="InterPro" id="IPR012338">
    <property type="entry name" value="Beta-lactam/transpept-like"/>
</dbReference>
<keyword evidence="4" id="KW-0812">Transmembrane</keyword>